<gene>
    <name evidence="1" type="ORF">LAESUDRAFT_810707</name>
</gene>
<dbReference type="AlphaFoldDB" id="A0A165G2I2"/>
<keyword evidence="2" id="KW-1185">Reference proteome</keyword>
<dbReference type="InParanoid" id="A0A165G2I2"/>
<sequence>MALSIEIRPHSHSLDMFGRPDVSTAYSLSGDVALSLLCPYSIFERRRCARLLLQSLVIHFEGQCELITDETGYVPYRVYRDSKELIVGGPVELSNDGHEDTCEPCTWNVAFNLVVPGWLPTSCVVGDYTSVDSGTSYALYVTATFLDVDEETSTSWISSWFPPLCYPFRSRKCVVHAARCDIIVNRYTSQPAREPSSPALSSSHTVDYTVYADQNSNVDTSSGVPFEVVSKVRALISVPDYVDVNDTSFPLCLRLRTKDLPEHDCKRLRVTGFSLDIEQIEQYRNTPSAAYKSSYPLPPASEQPPHRPLRNPHPFHAVYEVGLGASPPSQNVYTRTVSLLPDNRSGGYMLEGDRYIFKRDAEPECSSTWFAIRTDVSFSGSSHKRPRRLQQSGRAPLYAFTHRLQVTLECTYDLNEGDEPECATEWLRFSIPLRFARVMRSCPSECRALTPSELSFISGRSPSPSVESLSNSSTFNLALVSSAPYAQSLPAYSQLFDEYGERKIDYSVPLPLYTPNVSPGDVKVEESFLLG</sequence>
<dbReference type="Proteomes" id="UP000076871">
    <property type="component" value="Unassembled WGS sequence"/>
</dbReference>
<proteinExistence type="predicted"/>
<evidence type="ECO:0000313" key="2">
    <source>
        <dbReference type="Proteomes" id="UP000076871"/>
    </source>
</evidence>
<evidence type="ECO:0000313" key="1">
    <source>
        <dbReference type="EMBL" id="KZT09743.1"/>
    </source>
</evidence>
<dbReference type="GeneID" id="63831274"/>
<dbReference type="EMBL" id="KV427611">
    <property type="protein sequence ID" value="KZT09743.1"/>
    <property type="molecule type" value="Genomic_DNA"/>
</dbReference>
<accession>A0A165G2I2</accession>
<organism evidence="1 2">
    <name type="scientific">Laetiporus sulphureus 93-53</name>
    <dbReference type="NCBI Taxonomy" id="1314785"/>
    <lineage>
        <taxon>Eukaryota</taxon>
        <taxon>Fungi</taxon>
        <taxon>Dikarya</taxon>
        <taxon>Basidiomycota</taxon>
        <taxon>Agaricomycotina</taxon>
        <taxon>Agaricomycetes</taxon>
        <taxon>Polyporales</taxon>
        <taxon>Laetiporus</taxon>
    </lineage>
</organism>
<dbReference type="STRING" id="1314785.A0A165G2I2"/>
<reference evidence="1 2" key="1">
    <citation type="journal article" date="2016" name="Mol. Biol. Evol.">
        <title>Comparative Genomics of Early-Diverging Mushroom-Forming Fungi Provides Insights into the Origins of Lignocellulose Decay Capabilities.</title>
        <authorList>
            <person name="Nagy L.G."/>
            <person name="Riley R."/>
            <person name="Tritt A."/>
            <person name="Adam C."/>
            <person name="Daum C."/>
            <person name="Floudas D."/>
            <person name="Sun H."/>
            <person name="Yadav J.S."/>
            <person name="Pangilinan J."/>
            <person name="Larsson K.H."/>
            <person name="Matsuura K."/>
            <person name="Barry K."/>
            <person name="Labutti K."/>
            <person name="Kuo R."/>
            <person name="Ohm R.A."/>
            <person name="Bhattacharya S.S."/>
            <person name="Shirouzu T."/>
            <person name="Yoshinaga Y."/>
            <person name="Martin F.M."/>
            <person name="Grigoriev I.V."/>
            <person name="Hibbett D.S."/>
        </authorList>
    </citation>
    <scope>NUCLEOTIDE SEQUENCE [LARGE SCALE GENOMIC DNA]</scope>
    <source>
        <strain evidence="1 2">93-53</strain>
    </source>
</reference>
<dbReference type="RefSeq" id="XP_040767483.1">
    <property type="nucleotide sequence ID" value="XM_040914246.1"/>
</dbReference>
<protein>
    <recommendedName>
        <fullName evidence="3">Arrestin-like N-terminal domain-containing protein</fullName>
    </recommendedName>
</protein>
<evidence type="ECO:0008006" key="3">
    <source>
        <dbReference type="Google" id="ProtNLM"/>
    </source>
</evidence>
<dbReference type="OrthoDB" id="1638493at2759"/>
<name>A0A165G2I2_9APHY</name>